<organism evidence="3 4">
    <name type="scientific">Pseudomyxococcus hansupus</name>
    <dbReference type="NCBI Taxonomy" id="1297742"/>
    <lineage>
        <taxon>Bacteria</taxon>
        <taxon>Pseudomonadati</taxon>
        <taxon>Myxococcota</taxon>
        <taxon>Myxococcia</taxon>
        <taxon>Myxococcales</taxon>
        <taxon>Cystobacterineae</taxon>
        <taxon>Myxococcaceae</taxon>
        <taxon>Pseudomyxococcus</taxon>
    </lineage>
</organism>
<dbReference type="PANTHER" id="PTHR43630:SF2">
    <property type="entry name" value="GLYCOSYLTRANSFERASE"/>
    <property type="match status" value="1"/>
</dbReference>
<dbReference type="RefSeq" id="WP_002635629.1">
    <property type="nucleotide sequence ID" value="NZ_CP012109.1"/>
</dbReference>
<evidence type="ECO:0000313" key="4">
    <source>
        <dbReference type="Proteomes" id="UP000009026"/>
    </source>
</evidence>
<dbReference type="Proteomes" id="UP000009026">
    <property type="component" value="Chromosome"/>
</dbReference>
<dbReference type="PATRIC" id="fig|1297742.4.peg.6196"/>
<dbReference type="InterPro" id="IPR001173">
    <property type="entry name" value="Glyco_trans_2-like"/>
</dbReference>
<sequence length="274" mass="31021">MKLGGYVLHRDNRDTLEPCLRGLLALCDDVVALDTGATDGSAELARSMGARSVPHAWRGYGDARDAAVRALAPCDYVFYLDSDEEVGPEAEEALRAWKASAPTQDVYRLPRRDWAELGSRRFRYRTQWRARLVRREKAVWRPQQIVHEALPKMAGGRVHAFIEHRFATSVERRSAKEDRYALLWALRAHAEQRRLKPVGVQRVASWARDCVLKGALWRGGAEASRLAWAVAGYHAAKYAYLRELRQGGYPELARAYAEGRYDEVFARVRDGALG</sequence>
<dbReference type="PANTHER" id="PTHR43630">
    <property type="entry name" value="POLY-BETA-1,6-N-ACETYL-D-GLUCOSAMINE SYNTHASE"/>
    <property type="match status" value="1"/>
</dbReference>
<name>A0A0H4X5P0_9BACT</name>
<dbReference type="KEGG" id="mym:A176_006105"/>
<keyword evidence="3" id="KW-0808">Transferase</keyword>
<reference evidence="3 4" key="1">
    <citation type="journal article" date="2016" name="PLoS ONE">
        <title>Complete Genome Sequence and Comparative Genomics of a Novel Myxobacterium Myxococcus hansupus.</title>
        <authorList>
            <person name="Sharma G."/>
            <person name="Narwani T."/>
            <person name="Subramanian S."/>
        </authorList>
    </citation>
    <scope>NUCLEOTIDE SEQUENCE [LARGE SCALE GENOMIC DNA]</scope>
    <source>
        <strain evidence="4">mixupus</strain>
    </source>
</reference>
<dbReference type="GO" id="GO:0016740">
    <property type="term" value="F:transferase activity"/>
    <property type="evidence" value="ECO:0007669"/>
    <property type="project" value="UniProtKB-KW"/>
</dbReference>
<dbReference type="Pfam" id="PF00535">
    <property type="entry name" value="Glycos_transf_2"/>
    <property type="match status" value="1"/>
</dbReference>
<dbReference type="Gene3D" id="3.90.550.10">
    <property type="entry name" value="Spore Coat Polysaccharide Biosynthesis Protein SpsA, Chain A"/>
    <property type="match status" value="1"/>
</dbReference>
<dbReference type="eggNOG" id="COG0463">
    <property type="taxonomic scope" value="Bacteria"/>
</dbReference>
<dbReference type="EMBL" id="CP012109">
    <property type="protein sequence ID" value="AKQ69193.1"/>
    <property type="molecule type" value="Genomic_DNA"/>
</dbReference>
<dbReference type="SUPFAM" id="SSF53448">
    <property type="entry name" value="Nucleotide-diphospho-sugar transferases"/>
    <property type="match status" value="1"/>
</dbReference>
<evidence type="ECO:0000259" key="2">
    <source>
        <dbReference type="Pfam" id="PF00535"/>
    </source>
</evidence>
<protein>
    <submittedName>
        <fullName evidence="3">Glycosyl transferase family 2</fullName>
    </submittedName>
</protein>
<keyword evidence="4" id="KW-1185">Reference proteome</keyword>
<dbReference type="STRING" id="1297742.A176_006105"/>
<gene>
    <name evidence="3" type="ORF">A176_006105</name>
</gene>
<dbReference type="AlphaFoldDB" id="A0A0H4X5P0"/>
<dbReference type="CDD" id="cd02511">
    <property type="entry name" value="Beta4Glucosyltransferase"/>
    <property type="match status" value="1"/>
</dbReference>
<evidence type="ECO:0000256" key="1">
    <source>
        <dbReference type="ARBA" id="ARBA00038494"/>
    </source>
</evidence>
<dbReference type="OrthoDB" id="5522021at2"/>
<proteinExistence type="inferred from homology"/>
<accession>A0A0H4X5P0</accession>
<comment type="similarity">
    <text evidence="1">Belongs to the glycosyltransferase 2 family. WaaE/KdtX subfamily.</text>
</comment>
<dbReference type="InterPro" id="IPR029044">
    <property type="entry name" value="Nucleotide-diphossugar_trans"/>
</dbReference>
<feature type="domain" description="Glycosyltransferase 2-like" evidence="2">
    <location>
        <begin position="13"/>
        <end position="161"/>
    </location>
</feature>
<evidence type="ECO:0000313" key="3">
    <source>
        <dbReference type="EMBL" id="AKQ69193.1"/>
    </source>
</evidence>